<feature type="region of interest" description="Disordered" evidence="1">
    <location>
        <begin position="1"/>
        <end position="64"/>
    </location>
</feature>
<dbReference type="EMBL" id="JBBPBN010000035">
    <property type="protein sequence ID" value="KAK9002577.1"/>
    <property type="molecule type" value="Genomic_DNA"/>
</dbReference>
<accession>A0ABR2QPH4</accession>
<dbReference type="PANTHER" id="PTHR33177">
    <property type="entry name" value="PUTATIVE-RELATED"/>
    <property type="match status" value="1"/>
</dbReference>
<reference evidence="3 4" key="1">
    <citation type="journal article" date="2024" name="G3 (Bethesda)">
        <title>Genome assembly of Hibiscus sabdariffa L. provides insights into metabolisms of medicinal natural products.</title>
        <authorList>
            <person name="Kim T."/>
        </authorList>
    </citation>
    <scope>NUCLEOTIDE SEQUENCE [LARGE SCALE GENOMIC DNA]</scope>
    <source>
        <strain evidence="3">TK-2024</strain>
        <tissue evidence="3">Old leaves</tissue>
    </source>
</reference>
<organism evidence="3 4">
    <name type="scientific">Hibiscus sabdariffa</name>
    <name type="common">roselle</name>
    <dbReference type="NCBI Taxonomy" id="183260"/>
    <lineage>
        <taxon>Eukaryota</taxon>
        <taxon>Viridiplantae</taxon>
        <taxon>Streptophyta</taxon>
        <taxon>Embryophyta</taxon>
        <taxon>Tracheophyta</taxon>
        <taxon>Spermatophyta</taxon>
        <taxon>Magnoliopsida</taxon>
        <taxon>eudicotyledons</taxon>
        <taxon>Gunneridae</taxon>
        <taxon>Pentapetalae</taxon>
        <taxon>rosids</taxon>
        <taxon>malvids</taxon>
        <taxon>Malvales</taxon>
        <taxon>Malvaceae</taxon>
        <taxon>Malvoideae</taxon>
        <taxon>Hibiscus</taxon>
    </lineage>
</organism>
<evidence type="ECO:0000259" key="2">
    <source>
        <dbReference type="Pfam" id="PF24747"/>
    </source>
</evidence>
<protein>
    <recommendedName>
        <fullName evidence="2">GIR1-like zinc ribbon domain-containing protein</fullName>
    </recommendedName>
</protein>
<name>A0ABR2QPH4_9ROSI</name>
<comment type="caution">
    <text evidence="3">The sequence shown here is derived from an EMBL/GenBank/DDBJ whole genome shotgun (WGS) entry which is preliminary data.</text>
</comment>
<dbReference type="InterPro" id="IPR055281">
    <property type="entry name" value="GIR1-2/SIED1"/>
</dbReference>
<evidence type="ECO:0000256" key="1">
    <source>
        <dbReference type="SAM" id="MobiDB-lite"/>
    </source>
</evidence>
<evidence type="ECO:0000313" key="3">
    <source>
        <dbReference type="EMBL" id="KAK9002577.1"/>
    </source>
</evidence>
<evidence type="ECO:0000313" key="4">
    <source>
        <dbReference type="Proteomes" id="UP001396334"/>
    </source>
</evidence>
<dbReference type="PANTHER" id="PTHR33177:SF79">
    <property type="entry name" value="LITAF DOMAIN-CONTAINING PROTEIN"/>
    <property type="match status" value="1"/>
</dbReference>
<dbReference type="Proteomes" id="UP001396334">
    <property type="component" value="Unassembled WGS sequence"/>
</dbReference>
<proteinExistence type="predicted"/>
<feature type="compositionally biased region" description="Low complexity" evidence="1">
    <location>
        <begin position="28"/>
        <end position="50"/>
    </location>
</feature>
<feature type="domain" description="GIR1-like zinc ribbon" evidence="2">
    <location>
        <begin position="72"/>
        <end position="104"/>
    </location>
</feature>
<feature type="compositionally biased region" description="Polar residues" evidence="1">
    <location>
        <begin position="54"/>
        <end position="63"/>
    </location>
</feature>
<dbReference type="Pfam" id="PF24747">
    <property type="entry name" value="Zn-ribbon_GIR1"/>
    <property type="match status" value="1"/>
</dbReference>
<gene>
    <name evidence="3" type="ORF">V6N11_025248</name>
</gene>
<keyword evidence="4" id="KW-1185">Reference proteome</keyword>
<sequence length="104" mass="11268">MSGRSDGPKLDSMLDLTPTTVANRRVESSSVSVSSSELSQESSCVSSELENSYEDSTSMSMSEYPSGHPVMTPMLLVGCPRCIMYVMLSEVDPKCPQCKSTVFL</sequence>
<dbReference type="InterPro" id="IPR056440">
    <property type="entry name" value="Zn-ribbon_GIR1"/>
</dbReference>